<evidence type="ECO:0000256" key="3">
    <source>
        <dbReference type="HAMAP-Rule" id="MF_01440"/>
    </source>
</evidence>
<dbReference type="PANTHER" id="PTHR35147:SF1">
    <property type="entry name" value="CHEMORECEPTOR GLUTAMINE DEAMIDASE CHED-RELATED"/>
    <property type="match status" value="1"/>
</dbReference>
<dbReference type="Pfam" id="PF03975">
    <property type="entry name" value="CheD"/>
    <property type="match status" value="1"/>
</dbReference>
<evidence type="ECO:0000256" key="1">
    <source>
        <dbReference type="ARBA" id="ARBA00022500"/>
    </source>
</evidence>
<organism evidence="4 5">
    <name type="scientific">Vulcanibacillus modesticaldus</name>
    <dbReference type="NCBI Taxonomy" id="337097"/>
    <lineage>
        <taxon>Bacteria</taxon>
        <taxon>Bacillati</taxon>
        <taxon>Bacillota</taxon>
        <taxon>Bacilli</taxon>
        <taxon>Bacillales</taxon>
        <taxon>Bacillaceae</taxon>
        <taxon>Vulcanibacillus</taxon>
    </lineage>
</organism>
<dbReference type="EC" id="3.5.1.44" evidence="3"/>
<dbReference type="HAMAP" id="MF_01440">
    <property type="entry name" value="CheD"/>
    <property type="match status" value="1"/>
</dbReference>
<dbReference type="GO" id="GO:0006935">
    <property type="term" value="P:chemotaxis"/>
    <property type="evidence" value="ECO:0007669"/>
    <property type="project" value="UniProtKB-UniRule"/>
</dbReference>
<proteinExistence type="inferred from homology"/>
<dbReference type="InterPro" id="IPR038592">
    <property type="entry name" value="CheD-like_sf"/>
</dbReference>
<gene>
    <name evidence="3" type="primary">cheD</name>
    <name evidence="4" type="ORF">BHF71_00510</name>
</gene>
<dbReference type="Gene3D" id="3.30.1330.200">
    <property type="match status" value="1"/>
</dbReference>
<comment type="catalytic activity">
    <reaction evidence="3">
        <text>L-glutaminyl-[protein] + H2O = L-glutamyl-[protein] + NH4(+)</text>
        <dbReference type="Rhea" id="RHEA:16441"/>
        <dbReference type="Rhea" id="RHEA-COMP:10207"/>
        <dbReference type="Rhea" id="RHEA-COMP:10208"/>
        <dbReference type="ChEBI" id="CHEBI:15377"/>
        <dbReference type="ChEBI" id="CHEBI:28938"/>
        <dbReference type="ChEBI" id="CHEBI:29973"/>
        <dbReference type="ChEBI" id="CHEBI:30011"/>
        <dbReference type="EC" id="3.5.1.44"/>
    </reaction>
</comment>
<protein>
    <recommendedName>
        <fullName evidence="3">Probable chemoreceptor glutamine deamidase CheD</fullName>
        <ecNumber evidence="3">3.5.1.44</ecNumber>
    </recommendedName>
</protein>
<keyword evidence="5" id="KW-1185">Reference proteome</keyword>
<sequence>MMNVVKVRMADLNTIGAPARIRTTGLGSCVGIVLFDVKQKVGGMAHIMLPSSEIAKDNQFLNRAKYADTAVPLLFEKMLSIGASKENIVAKLAGGSQMFQFNTSNDMLRIGPRNVEASKLALSNIGIPLIAEDTGGNIGRTIELDTQTGILHIKTANLGVKEI</sequence>
<comment type="similarity">
    <text evidence="3">Belongs to the CheD family.</text>
</comment>
<dbReference type="STRING" id="337097.BHF71_00510"/>
<dbReference type="CDD" id="cd16352">
    <property type="entry name" value="CheD"/>
    <property type="match status" value="1"/>
</dbReference>
<dbReference type="GO" id="GO:0050568">
    <property type="term" value="F:protein-glutamine glutaminase activity"/>
    <property type="evidence" value="ECO:0007669"/>
    <property type="project" value="UniProtKB-UniRule"/>
</dbReference>
<dbReference type="OrthoDB" id="9807202at2"/>
<dbReference type="SUPFAM" id="SSF64438">
    <property type="entry name" value="CNF1/YfiH-like putative cysteine hydrolases"/>
    <property type="match status" value="1"/>
</dbReference>
<dbReference type="EMBL" id="MIJF01000001">
    <property type="protein sequence ID" value="OEG00424.1"/>
    <property type="molecule type" value="Genomic_DNA"/>
</dbReference>
<keyword evidence="2 3" id="KW-0378">Hydrolase</keyword>
<evidence type="ECO:0000313" key="4">
    <source>
        <dbReference type="EMBL" id="OEG00424.1"/>
    </source>
</evidence>
<dbReference type="InterPro" id="IPR005659">
    <property type="entry name" value="Chemorcpt_Glu_NH3ase_CheD"/>
</dbReference>
<accession>A0A1D2YXJ3</accession>
<name>A0A1D2YXJ3_9BACI</name>
<evidence type="ECO:0000256" key="2">
    <source>
        <dbReference type="ARBA" id="ARBA00022801"/>
    </source>
</evidence>
<reference evidence="4 5" key="1">
    <citation type="submission" date="2016-09" db="EMBL/GenBank/DDBJ databases">
        <title>Draft genome sequence for the type strain of Vulcanibacillus modesticaldus BR, a strictly anaerobic, moderately thermophilic, and nitrate-reducing bacterium from deep sea-hydrothermal vents of the Mid-Atlantic Ridge.</title>
        <authorList>
            <person name="Abin C.A."/>
            <person name="Hollibaugh J.T."/>
        </authorList>
    </citation>
    <scope>NUCLEOTIDE SEQUENCE [LARGE SCALE GENOMIC DNA]</scope>
    <source>
        <strain evidence="4 5">BR</strain>
    </source>
</reference>
<dbReference type="PANTHER" id="PTHR35147">
    <property type="entry name" value="CHEMORECEPTOR GLUTAMINE DEAMIDASE CHED-RELATED"/>
    <property type="match status" value="1"/>
</dbReference>
<comment type="caution">
    <text evidence="4">The sequence shown here is derived from an EMBL/GenBank/DDBJ whole genome shotgun (WGS) entry which is preliminary data.</text>
</comment>
<dbReference type="InterPro" id="IPR011324">
    <property type="entry name" value="Cytotoxic_necrot_fac-like_cat"/>
</dbReference>
<dbReference type="AlphaFoldDB" id="A0A1D2YXJ3"/>
<keyword evidence="1 3" id="KW-0145">Chemotaxis</keyword>
<evidence type="ECO:0000313" key="5">
    <source>
        <dbReference type="Proteomes" id="UP000243739"/>
    </source>
</evidence>
<comment type="function">
    <text evidence="3">Probably deamidates glutamine residues to glutamate on methyl-accepting chemotaxis receptors (MCPs), playing an important role in chemotaxis.</text>
</comment>
<dbReference type="Proteomes" id="UP000243739">
    <property type="component" value="Unassembled WGS sequence"/>
</dbReference>